<evidence type="ECO:0000313" key="13">
    <source>
        <dbReference type="EMBL" id="KWT83505.1"/>
    </source>
</evidence>
<dbReference type="InterPro" id="IPR044015">
    <property type="entry name" value="FBPase_C_dom"/>
</dbReference>
<dbReference type="PIRSF" id="PIRSF500210">
    <property type="entry name" value="FBPtase"/>
    <property type="match status" value="1"/>
</dbReference>
<dbReference type="RefSeq" id="WP_085052751.1">
    <property type="nucleotide sequence ID" value="NZ_LNQR01000075.1"/>
</dbReference>
<evidence type="ECO:0000256" key="2">
    <source>
        <dbReference type="ARBA" id="ARBA00005215"/>
    </source>
</evidence>
<dbReference type="InterPro" id="IPR020548">
    <property type="entry name" value="Fructose_bisphosphatase_AS"/>
</dbReference>
<comment type="catalytic activity">
    <reaction evidence="1 9">
        <text>beta-D-fructose 1,6-bisphosphate + H2O = beta-D-fructose 6-phosphate + phosphate</text>
        <dbReference type="Rhea" id="RHEA:11064"/>
        <dbReference type="ChEBI" id="CHEBI:15377"/>
        <dbReference type="ChEBI" id="CHEBI:32966"/>
        <dbReference type="ChEBI" id="CHEBI:43474"/>
        <dbReference type="ChEBI" id="CHEBI:57634"/>
        <dbReference type="EC" id="3.1.3.11"/>
    </reaction>
</comment>
<reference evidence="13 14" key="1">
    <citation type="submission" date="2015-11" db="EMBL/GenBank/DDBJ databases">
        <authorList>
            <person name="Lin W."/>
        </authorList>
    </citation>
    <scope>NUCLEOTIDE SEQUENCE [LARGE SCALE GENOMIC DNA]</scope>
    <source>
        <strain evidence="13 14">HCH-1</strain>
    </source>
</reference>
<comment type="caution">
    <text evidence="13">The sequence shown here is derived from an EMBL/GenBank/DDBJ whole genome shotgun (WGS) entry which is preliminary data.</text>
</comment>
<dbReference type="HAMAP" id="MF_01855">
    <property type="entry name" value="FBPase_class1"/>
    <property type="match status" value="1"/>
</dbReference>
<evidence type="ECO:0000256" key="6">
    <source>
        <dbReference type="ARBA" id="ARBA00022801"/>
    </source>
</evidence>
<proteinExistence type="inferred from homology"/>
<comment type="subcellular location">
    <subcellularLocation>
        <location evidence="9">Cytoplasm</location>
    </subcellularLocation>
</comment>
<dbReference type="SUPFAM" id="SSF56655">
    <property type="entry name" value="Carbohydrate phosphatase"/>
    <property type="match status" value="1"/>
</dbReference>
<evidence type="ECO:0000256" key="4">
    <source>
        <dbReference type="ARBA" id="ARBA00022490"/>
    </source>
</evidence>
<feature type="binding site" evidence="9">
    <location>
        <begin position="117"/>
        <end position="120"/>
    </location>
    <ligand>
        <name>substrate</name>
    </ligand>
</feature>
<sequence>MPNIGMDLNRYILEEERKYPSATGSLSIALMAIETATKIIASHVRMAGLAEIFGKAMKTNIQGEEVQKLDEFANNVLIRILSDSGHFYALASEELDEVIFPEKGTGGKYIVAFDPLDGSSNIEVNVSIGTIFSIYRKNKGTAEDFLQGGDKQIAAGYVIYGSSSVFAYTTGTGLNAFTLDPSVGLFLLSHKDMKIPESGKIYSVNESNSKGWDKRIRDYFDTLKDEGYTARFSGTMVADVHRTLLKGGVFAYPADAKSKKGKLRLLYEVLPMSMIVEQAGGMSTEGKGDLLQAKPEEIHSRTPVFMGSRKEIVQLMNTQFMSK</sequence>
<dbReference type="Gene3D" id="3.40.190.80">
    <property type="match status" value="1"/>
</dbReference>
<comment type="pathway">
    <text evidence="2">Carbohydrate biosynthesis; Calvin cycle.</text>
</comment>
<evidence type="ECO:0000256" key="3">
    <source>
        <dbReference type="ARBA" id="ARBA00010941"/>
    </source>
</evidence>
<feature type="binding site" evidence="9">
    <location>
        <position position="114"/>
    </location>
    <ligand>
        <name>Mg(2+)</name>
        <dbReference type="ChEBI" id="CHEBI:18420"/>
        <label>1</label>
    </ligand>
</feature>
<dbReference type="InterPro" id="IPR033391">
    <property type="entry name" value="FBPase_N"/>
</dbReference>
<evidence type="ECO:0000256" key="7">
    <source>
        <dbReference type="ARBA" id="ARBA00022842"/>
    </source>
</evidence>
<dbReference type="NCBIfam" id="NF006778">
    <property type="entry name" value="PRK09293.1-1"/>
    <property type="match status" value="1"/>
</dbReference>
<accession>A0ABR5SFB4</accession>
<dbReference type="InterPro" id="IPR000146">
    <property type="entry name" value="FBPase_class-1"/>
</dbReference>
<feature type="binding site" evidence="9">
    <location>
        <position position="117"/>
    </location>
    <ligand>
        <name>Mg(2+)</name>
        <dbReference type="ChEBI" id="CHEBI:18420"/>
        <label>2</label>
    </ligand>
</feature>
<evidence type="ECO:0000313" key="14">
    <source>
        <dbReference type="Proteomes" id="UP000060487"/>
    </source>
</evidence>
<organism evidence="13 14">
    <name type="scientific">Candidatus Magnetominusculus xianensis</name>
    <dbReference type="NCBI Taxonomy" id="1748249"/>
    <lineage>
        <taxon>Bacteria</taxon>
        <taxon>Pseudomonadati</taxon>
        <taxon>Nitrospirota</taxon>
        <taxon>Nitrospiria</taxon>
        <taxon>Nitrospirales</taxon>
        <taxon>Nitrospiraceae</taxon>
        <taxon>Candidatus Magnetominusculus</taxon>
    </lineage>
</organism>
<keyword evidence="14" id="KW-1185">Reference proteome</keyword>
<dbReference type="EMBL" id="LNQR01000075">
    <property type="protein sequence ID" value="KWT83505.1"/>
    <property type="molecule type" value="Genomic_DNA"/>
</dbReference>
<name>A0ABR5SFB4_9BACT</name>
<feature type="binding site" evidence="9">
    <location>
        <position position="116"/>
    </location>
    <ligand>
        <name>Mg(2+)</name>
        <dbReference type="ChEBI" id="CHEBI:18420"/>
        <label>1</label>
    </ligand>
</feature>
<keyword evidence="7 9" id="KW-0460">Magnesium</keyword>
<feature type="binding site" evidence="9">
    <location>
        <position position="268"/>
    </location>
    <ligand>
        <name>Mg(2+)</name>
        <dbReference type="ChEBI" id="CHEBI:18420"/>
        <label>2</label>
    </ligand>
</feature>
<dbReference type="Pfam" id="PF00316">
    <property type="entry name" value="FBPase"/>
    <property type="match status" value="1"/>
</dbReference>
<evidence type="ECO:0000256" key="1">
    <source>
        <dbReference type="ARBA" id="ARBA00001273"/>
    </source>
</evidence>
<gene>
    <name evidence="9" type="primary">fbp</name>
    <name evidence="13" type="ORF">ASN18_2147</name>
</gene>
<dbReference type="PROSITE" id="PS00124">
    <property type="entry name" value="FBPASE"/>
    <property type="match status" value="1"/>
</dbReference>
<dbReference type="Gene3D" id="3.30.540.10">
    <property type="entry name" value="Fructose-1,6-Bisphosphatase, subunit A, domain 1"/>
    <property type="match status" value="1"/>
</dbReference>
<dbReference type="GO" id="GO:0042132">
    <property type="term" value="F:fructose 1,6-bisphosphate 1-phosphatase activity"/>
    <property type="evidence" value="ECO:0007669"/>
    <property type="project" value="UniProtKB-EC"/>
</dbReference>
<comment type="similarity">
    <text evidence="3 9 10">Belongs to the FBPase class 1 family.</text>
</comment>
<feature type="binding site" evidence="9">
    <location>
        <position position="114"/>
    </location>
    <ligand>
        <name>Mg(2+)</name>
        <dbReference type="ChEBI" id="CHEBI:18420"/>
        <label>2</label>
    </ligand>
</feature>
<evidence type="ECO:0000256" key="8">
    <source>
        <dbReference type="ARBA" id="ARBA00023277"/>
    </source>
</evidence>
<dbReference type="Proteomes" id="UP000060487">
    <property type="component" value="Unassembled WGS sequence"/>
</dbReference>
<feature type="domain" description="Fructose-1-6-bisphosphatase class I N-terminal" evidence="11">
    <location>
        <begin position="8"/>
        <end position="191"/>
    </location>
</feature>
<keyword evidence="5 9" id="KW-0479">Metal-binding</keyword>
<comment type="cofactor">
    <cofactor evidence="9">
        <name>Mg(2+)</name>
        <dbReference type="ChEBI" id="CHEBI:18420"/>
    </cofactor>
    <text evidence="9">Binds 2 magnesium ions per subunit.</text>
</comment>
<dbReference type="Pfam" id="PF18913">
    <property type="entry name" value="FBPase_C"/>
    <property type="match status" value="1"/>
</dbReference>
<dbReference type="PRINTS" id="PR00115">
    <property type="entry name" value="F16BPHPHTASE"/>
</dbReference>
<keyword evidence="4 9" id="KW-0963">Cytoplasm</keyword>
<dbReference type="PIRSF" id="PIRSF000904">
    <property type="entry name" value="FBPtase_SBPase"/>
    <property type="match status" value="1"/>
</dbReference>
<dbReference type="PANTHER" id="PTHR11556">
    <property type="entry name" value="FRUCTOSE-1,6-BISPHOSPHATASE-RELATED"/>
    <property type="match status" value="1"/>
</dbReference>
<evidence type="ECO:0000256" key="10">
    <source>
        <dbReference type="RuleBase" id="RU000508"/>
    </source>
</evidence>
<dbReference type="CDD" id="cd00354">
    <property type="entry name" value="FBPase"/>
    <property type="match status" value="1"/>
</dbReference>
<evidence type="ECO:0000259" key="11">
    <source>
        <dbReference type="Pfam" id="PF00316"/>
    </source>
</evidence>
<evidence type="ECO:0000256" key="9">
    <source>
        <dbReference type="HAMAP-Rule" id="MF_01855"/>
    </source>
</evidence>
<feature type="binding site" evidence="9">
    <location>
        <position position="93"/>
    </location>
    <ligand>
        <name>Mg(2+)</name>
        <dbReference type="ChEBI" id="CHEBI:18420"/>
        <label>1</label>
    </ligand>
</feature>
<evidence type="ECO:0000256" key="5">
    <source>
        <dbReference type="ARBA" id="ARBA00022723"/>
    </source>
</evidence>
<feature type="binding site" evidence="9">
    <location>
        <position position="262"/>
    </location>
    <ligand>
        <name>substrate</name>
    </ligand>
</feature>
<comment type="subunit">
    <text evidence="9">Homotetramer.</text>
</comment>
<feature type="domain" description="Fructose-1-6-bisphosphatase class 1 C-terminal" evidence="12">
    <location>
        <begin position="195"/>
        <end position="316"/>
    </location>
</feature>
<dbReference type="InterPro" id="IPR028343">
    <property type="entry name" value="FBPtase"/>
</dbReference>
<comment type="caution">
    <text evidence="9">Lacks conserved residue(s) required for the propagation of feature annotation.</text>
</comment>
<evidence type="ECO:0000259" key="12">
    <source>
        <dbReference type="Pfam" id="PF18913"/>
    </source>
</evidence>
<keyword evidence="6 9" id="KW-0378">Hydrolase</keyword>
<keyword evidence="8 9" id="KW-0119">Carbohydrate metabolism</keyword>
<dbReference type="PANTHER" id="PTHR11556:SF35">
    <property type="entry name" value="SEDOHEPTULOSE-1,7-BISPHOSPHATASE, CHLOROPLASTIC"/>
    <property type="match status" value="1"/>
</dbReference>
<feature type="binding site" evidence="9">
    <location>
        <position position="205"/>
    </location>
    <ligand>
        <name>substrate</name>
    </ligand>
</feature>
<dbReference type="EC" id="3.1.3.11" evidence="9"/>
<protein>
    <recommendedName>
        <fullName evidence="9">Fructose-1,6-bisphosphatase class 1</fullName>
        <shortName evidence="9">FBPase class 1</shortName>
        <ecNumber evidence="9">3.1.3.11</ecNumber>
    </recommendedName>
    <alternativeName>
        <fullName evidence="9">D-fructose-1,6-bisphosphate 1-phosphohydrolase class 1</fullName>
    </alternativeName>
</protein>